<evidence type="ECO:0000313" key="1">
    <source>
        <dbReference type="EMBL" id="PCH39266.1"/>
    </source>
</evidence>
<gene>
    <name evidence="1" type="ORF">WOLCODRAFT_146891</name>
</gene>
<protein>
    <submittedName>
        <fullName evidence="1">Uncharacterized protein</fullName>
    </submittedName>
</protein>
<organism evidence="1 2">
    <name type="scientific">Wolfiporia cocos (strain MD-104)</name>
    <name type="common">Brown rot fungus</name>
    <dbReference type="NCBI Taxonomy" id="742152"/>
    <lineage>
        <taxon>Eukaryota</taxon>
        <taxon>Fungi</taxon>
        <taxon>Dikarya</taxon>
        <taxon>Basidiomycota</taxon>
        <taxon>Agaricomycotina</taxon>
        <taxon>Agaricomycetes</taxon>
        <taxon>Polyporales</taxon>
        <taxon>Phaeolaceae</taxon>
        <taxon>Wolfiporia</taxon>
    </lineage>
</organism>
<dbReference type="EMBL" id="KB467976">
    <property type="protein sequence ID" value="PCH39266.1"/>
    <property type="molecule type" value="Genomic_DNA"/>
</dbReference>
<dbReference type="Proteomes" id="UP000218811">
    <property type="component" value="Unassembled WGS sequence"/>
</dbReference>
<reference evidence="1 2" key="1">
    <citation type="journal article" date="2012" name="Science">
        <title>The Paleozoic origin of enzymatic lignin decomposition reconstructed from 31 fungal genomes.</title>
        <authorList>
            <person name="Floudas D."/>
            <person name="Binder M."/>
            <person name="Riley R."/>
            <person name="Barry K."/>
            <person name="Blanchette R.A."/>
            <person name="Henrissat B."/>
            <person name="Martinez A.T."/>
            <person name="Otillar R."/>
            <person name="Spatafora J.W."/>
            <person name="Yadav J.S."/>
            <person name="Aerts A."/>
            <person name="Benoit I."/>
            <person name="Boyd A."/>
            <person name="Carlson A."/>
            <person name="Copeland A."/>
            <person name="Coutinho P.M."/>
            <person name="de Vries R.P."/>
            <person name="Ferreira P."/>
            <person name="Findley K."/>
            <person name="Foster B."/>
            <person name="Gaskell J."/>
            <person name="Glotzer D."/>
            <person name="Gorecki P."/>
            <person name="Heitman J."/>
            <person name="Hesse C."/>
            <person name="Hori C."/>
            <person name="Igarashi K."/>
            <person name="Jurgens J.A."/>
            <person name="Kallen N."/>
            <person name="Kersten P."/>
            <person name="Kohler A."/>
            <person name="Kuees U."/>
            <person name="Kumar T.K.A."/>
            <person name="Kuo A."/>
            <person name="LaButti K."/>
            <person name="Larrondo L.F."/>
            <person name="Lindquist E."/>
            <person name="Ling A."/>
            <person name="Lombard V."/>
            <person name="Lucas S."/>
            <person name="Lundell T."/>
            <person name="Martin R."/>
            <person name="McLaughlin D.J."/>
            <person name="Morgenstern I."/>
            <person name="Morin E."/>
            <person name="Murat C."/>
            <person name="Nagy L.G."/>
            <person name="Nolan M."/>
            <person name="Ohm R.A."/>
            <person name="Patyshakuliyeva A."/>
            <person name="Rokas A."/>
            <person name="Ruiz-Duenas F.J."/>
            <person name="Sabat G."/>
            <person name="Salamov A."/>
            <person name="Samejima M."/>
            <person name="Schmutz J."/>
            <person name="Slot J.C."/>
            <person name="St John F."/>
            <person name="Stenlid J."/>
            <person name="Sun H."/>
            <person name="Sun S."/>
            <person name="Syed K."/>
            <person name="Tsang A."/>
            <person name="Wiebenga A."/>
            <person name="Young D."/>
            <person name="Pisabarro A."/>
            <person name="Eastwood D.C."/>
            <person name="Martin F."/>
            <person name="Cullen D."/>
            <person name="Grigoriev I.V."/>
            <person name="Hibbett D.S."/>
        </authorList>
    </citation>
    <scope>NUCLEOTIDE SEQUENCE [LARGE SCALE GENOMIC DNA]</scope>
    <source>
        <strain evidence="1 2">MD-104</strain>
    </source>
</reference>
<name>A0A2H3JAP0_WOLCO</name>
<accession>A0A2H3JAP0</accession>
<keyword evidence="2" id="KW-1185">Reference proteome</keyword>
<evidence type="ECO:0000313" key="2">
    <source>
        <dbReference type="Proteomes" id="UP000218811"/>
    </source>
</evidence>
<proteinExistence type="predicted"/>
<dbReference type="AlphaFoldDB" id="A0A2H3JAP0"/>
<dbReference type="OrthoDB" id="2678679at2759"/>
<sequence length="339" mass="37335">MFNPFHFLPPHSSPNRQMGADFEYGISATSYHGGRQCVNGCSAVRTCQTTVTDVADGSRLAYMIKDGVSAKLIYLFIYTCNGAELQEQPTRLFREMLTKVELALLQDRKGSFKEAYYTCLFNNQDTTAATTHAPLCILQARALLQSRLAAEGGGQKRITWWSWLGFSLAQRGQKLCQNVLAAKDSPVYMMYLGADAELSMRPKSLAPGVQQLLPITIAERGSPKKELPHGANDSCGPMDIDDSDVPAPSNSVSVLDMQVSQITDSVTKSVKREGPVLLVTLEHGDILIFNSDDFEYSLNRTGMSIGCSQGVITVIDMYVETKDNLMQIPICKYVHPIQS</sequence>